<sequence length="4390" mass="458641">MNSWPPRRCATLNFFSRRWISWSSATHLAGARGRAFGHHQLIEWGGDTMVAIVSGNNLGLNLGSLAVLGNNGHIGTPTQGRNGERTYVNVSTGGLVLQDQDASLAGVGSSSAAVRTYNSQGNFAGGWREAPYKSISSGANGTLVRTDIDGSTNVYSWDATRQRYVAATAAGSALDTISVSGTGASAVYTWTDGATGATETYQGSGSGLLLSSTDLSGNTLTYTYDANNRLIGTTNADGESINYTYSPDGLLTTVSTTLQSGQVLSAVSYTYDALGRLQTVRVNLNPSGTVPNGADTLATYDTTYSYDGTSTRVTGVTQGDGTRLAFTYVLVNGDYRVASVTDGDAQVTSFAYDTVANTTTVTDPQQVSSVYQYDGNGELTQIRNGVTASNTVGLTQLNYTYNAIGDVATMTDGLGHTVSFQYDANGNLTSQVDSAGNTQTRTYNAQNQVLTETVYAAPAGGSTAASQPQTTRYVYGAGNRNLLRFAISAEGRVTEYRYNAQGLRTAYIAYATADYDTASLAQTAVPTEAQMQSWVSGQDLTQSERTDFAYDFRGLLNSSSTYASVDARGNGVASTAATTQYVYDQQGLLLQTVSPDGQTSSQSIYDGLGRVVSSTARSADGSLSATTLTQYDDANRKTTVTLANGLSTTSTYDTAGRLVSVVQSSAAGNLGTTSYAYDADGHLLMTQDATGQRSWFLYDAEGRKVATIDANGKLTEYVYNADNQITEVIGYDTAVDTTKLVDTNGNPTTAYNGNPAAAPAGVTPVTLASIRPTATALDARSWSFYDAAGRIAWQVDALGRVTQTQYDGASRIVGVTQFAMVVDTSQLGDGTGVTLALAGSANAGQAGVVTVNQNAADRSIERVYDQDGLLRATIDGEGYLTEVRYNAAGQPVQTLAYATKVPGFTDAVSIAGAVATASSSDSLASLLPAASAGDISTFTYYNDRGQVVGQVDGDGYLTETVYDANGRVTKTIRYANPANGPAGVASALASLRPASSPEDHVATNTWDGLGRLASQTNAEGTLTQYAYDSVGNLISTATALNTADQRTLLTRYDAQGRVVAELSGDGAALLDGNQTQAQIDAVWQQYATTYTYDAVGRRTSQTDPNGNRTVFFYDDVGRLRYTVNAAGEVTENQYDVLGHLTGTSQYATALDALTLAGLQGGLLSSTANQSASAAFAAAQQAAVSQNSSVRFTYDADGERILVQDALGGTTAASYDAFGDQIATTQSIGAGSSVTNARSFDRRGFQTGSVSDVGGLATTASAQYDAFGRLIRSVDANGNVAQQSYDQLGRVVSVTDPTGATRGSTYDAFGRVLTQTDALGNRTTYSYSTAQRSITVTSPDGVSMTTVHNREGQTASVTDGNGNTTTYAYDQDGNLLSTTTPQTATANQYDAADRLIQTTDANGNQVAYTYDAANRLLSRTVDPNGLHLVTTYQYDAKGQQVSATDANGIVTQTTYDLKGEVVSQTVDPTGLNLTTTCAYDQRGELLTVVSPGGTTTQYAYDNLGRRTQTVVDPNGLHLVTGYTYDNDGNVVAKTDPLGNVTRYAYDADNRVVYTVDGVGDVTHTRYDADGRVALQTRYAAPIDLTGLGNSVSIAKLDGLVTATPDLDVVQYSVYNASGQLTYSVDGLGDVIKFVHDGNGNVVDRVGYANRADLSSWTPGTVPKVVSDPAHDEEVRTVYDALNRAIYTLSSTGDGSQVSVVAQTYDSVGNVVGRTAYANVVPVSTPATAASVAAALGSVAGSPADASVRNVYDAANRLTWSADGTGAVTQRVYDADGNLVKLVAYATPVAAGAVLSSVAPSGADRVTLMAYDDANRLTYTVDALGDVAQTVYDANGNVVAQIAYANPVAAPTVSSAPMSAAALASAIVPDANADRTTRAAFDSANRQVFTVDAGGAVTRATYDADGRVIATTAFANRIAVASLPINTGIGGIQALLTPDASADRTTLSAFDAAGHKVFSVDALGYITQNAFDGLGRLRATRLLVQQTAGLTVGADAKAIAAALVETPYADPTYFFLYDAAGNLLSSFDTENIKESYTYNGLGEKLSFTNRNGDTWTYAYDAAGRLSSETTPTVGVTTLDRDANGNLVLGGLFSDGDGRFGQGNTVFVNLVTRFTYDALGNLTARTEAAGTSSERTTRYQYDALGRQTKTIYPPVGVYNASDLNNLVTDGAGDGARSETVQSLSTQVIYDAFGDAVANIDAAGNVSTKTYDQLGRVNYDVDALGYVTGYQRDAFGDVTALTRYANATGMNAGVTAAGANVPTASQVAQALVPGGADRIITTQYDQLGRATQVTQPATWVNNGRGQGYQAAAVTRNTYNAFGQAVQVSVLNDAANGIWATTTNYYDRRGQQIGTVDALGYVTTQGFDAAGNLTSQTQYAQAVAGWTPAMLPVPSSSIDDRTVLYTYDVLNQKASMTRVGVLVSSAGVGSDFQPTVETNRVNLTTQYGHDAVGNLISVTDPQGNTTTTYYDALGRTLMVLAPQRSAISGGERNSVVPITLFEHDAFGDVVAQTELEQGAYGGAWGDVGSYDDIVANLYPSADDRTTLTQYDSHGKATETTDANGHSVYMSYDASGHLAKTWQTVTGNDGVDRTLYTAFQYDALGQQTAIITPASTSVVSGGNIVTQSQQQAGSVTTGTAYNAFGEMVAQGTFTTGADPQYQAYFNYDNAGRLWRTNSGDGNVKVMLYDLQGRQTAQISSAGSADLSQFGNAQSVDQQGSNGLRRIDSQLDLLGRATQQTLAARYDSTDAGAYRPVVYQTFDRWGNVITQSDVRNAAWVTYYQYNANNQVVRETQPDGNGNLSADSPVTQLYYDGLGRQVAVMDANGHINSQVWDGSGRLVQEIHADGGVVQHDYDTFGDEVQLTDALGNVTRYGYDHLGRKIWIASAPVDVYTVGTDNSVSGTNTQLVTTMTYDQTGHKLTQTDGTGSVMRYTYDLRGNVVSVTDADGATRTAAFNAQGKQIGAQDANGKLGTWRYDAFGQLTGHTDIGGASYQFGYDAARQLVSQTNSRGQNLAYRYDAAGQLTEIDDNSPLNQKTYYAYNAAGQHVLEQTVQGGITYQNQLVAYDTLGRLAHVEGMDGVNLEVTYDKVGNKLRQTTTYNTESQRTVADYGQVLQTDESGNPVLDDAGNPVYMTEQIGSHTVYDATAHAQDQWFAYDAMNRQILVDGAANGNAGDLSNLTASQGHILSYDKNGNRISDESWGTAVVPEYSQNTDASGAPVGDPYLAGYTTRTGVITTWYGYDSLNRLSTVSTGAYGQQQTGTVQKVVPQVDESGNPVLDESGNPITNTVTTPVYSEVALDRSHAVTLDVRRYDGANRVVSSGPVSLPANGTGVASGTIVSSGNTGPLHASYIEALAGSNTNQPGSTATTTRYDAAGRVLSQHVVNEVDGTRSYDVSYEKTVVTGTHTVQVQTGTTPVLDESGSPTYDESGAAITTPVYGTQTITDTAQVSTYDAAGNALGYRVTQNGTTTDYTFSQALYEGYQEGGVSAVNSAGSSGSTGEQYDANGFLVGLTDSTQGANNRSFVNDANGHILQKNQQGNLLNQLVVNGQVMGTYGVGTDPNSPTNSEGNPNYTTQGNFDLGYQPVTNSYPAAATGQYPIKSGDTLESIAQSAYGDSQLWYQIAQANGLSGNADLRVGQIINIPTRVGGTHNTANTFAPYDPSKVEGSTSPNLPAPSSDDGGGCGVIGQVIMIVVAIVVTIYTAGAAAGAFGAVATGTAGTTAGAVAGTEAALGAAAGTVGGTFTTGFAAMAGGYGAAGFGAAVVGGAVGSIASQAVGNAIGAQHGFSWGQVALSGAAAGVTAGVGAAASGTALAATQGGAGIAAGIGRAAIGSVVTQGVSVAVGLQDHFSWQQVAASAVAGGVGAAIGEVADSALAGSGLSAGVQKVVTGTAAGIAAGTTAAVMRGGRVQIEQIAADAFGNALGSSLAQANSAPPDVLGQKIAELQNSPIWNAPGIPSAGSDLPPVFGGLVDPLYGTSLGIDTTYAKRASIFDTQSSSATSDGTGLFGVYGPPVPQPSYGDGTRTTGIFLGSGLGDQSAAGTAAALNGLQYAQESGEPQLVKTAQAGGHFYLPALIANAAGITDERLSRIISFSQFPDQISALDGFTNGTRNIIAGNDYDPAAAGLLSERALHALNGKTMRENLDFYQQVIAENRDNDAVVGIALHGLVDSVFHSHEVDGEYRTYEAPLGHGAHGSDPDYISVEQTRTATAQIVAAFETISSNTLNDDQRSSIYNNLNTALSRAAAKTAEETDQFNSMSDLYGRNSAGSIAAPNERMELNFRDVVREMVPNLPGVKLEDLPSPFFRGPITEQGTMAEGRTFFGNLPSDQADALTKQGVEAAAQIMDRYRQLSNDPAVPRPVQSGDLYDTKVWSLRRAFPWLNQMPIRTSAKGI</sequence>
<reference evidence="4 5" key="1">
    <citation type="submission" date="2019-04" db="EMBL/GenBank/DDBJ databases">
        <title>Complete Genome of UW386 and Higher Quality Genome of UW700.</title>
        <authorList>
            <person name="Jacobs J."/>
            <person name="Perez A."/>
            <person name="Steidl O."/>
            <person name="Allen C."/>
        </authorList>
    </citation>
    <scope>NUCLEOTIDE SEQUENCE [LARGE SCALE GENOMIC DNA]</scope>
    <source>
        <strain evidence="4 5">UW386</strain>
    </source>
</reference>
<dbReference type="InterPro" id="IPR056823">
    <property type="entry name" value="TEN-like_YD-shell"/>
</dbReference>
<protein>
    <submittedName>
        <fullName evidence="4">LysM peptidoglycan-binding domain-containing protein</fullName>
    </submittedName>
</protein>
<dbReference type="EMBL" id="CP039339">
    <property type="protein sequence ID" value="QCX49356.1"/>
    <property type="molecule type" value="Genomic_DNA"/>
</dbReference>
<dbReference type="Proteomes" id="UP000310553">
    <property type="component" value="Chromosome"/>
</dbReference>
<proteinExistence type="predicted"/>
<dbReference type="Pfam" id="PF01476">
    <property type="entry name" value="LysM"/>
    <property type="match status" value="1"/>
</dbReference>
<dbReference type="InterPro" id="IPR050708">
    <property type="entry name" value="T6SS_VgrG/RHS"/>
</dbReference>
<feature type="domain" description="LysM" evidence="3">
    <location>
        <begin position="3592"/>
        <end position="3639"/>
    </location>
</feature>
<keyword evidence="1" id="KW-0677">Repeat</keyword>
<dbReference type="InterPro" id="IPR031325">
    <property type="entry name" value="RHS_repeat"/>
</dbReference>
<dbReference type="InterPro" id="IPR006530">
    <property type="entry name" value="YD"/>
</dbReference>
<dbReference type="PROSITE" id="PS51782">
    <property type="entry name" value="LYSM"/>
    <property type="match status" value="1"/>
</dbReference>
<dbReference type="Gene3D" id="3.10.350.10">
    <property type="entry name" value="LysM domain"/>
    <property type="match status" value="1"/>
</dbReference>
<dbReference type="Gene3D" id="3.90.930.1">
    <property type="match status" value="1"/>
</dbReference>
<gene>
    <name evidence="4" type="ORF">E7Z57_09710</name>
</gene>
<dbReference type="SUPFAM" id="SSF82171">
    <property type="entry name" value="DPP6 N-terminal domain-like"/>
    <property type="match status" value="1"/>
</dbReference>
<dbReference type="CDD" id="cd00118">
    <property type="entry name" value="LysM"/>
    <property type="match status" value="1"/>
</dbReference>
<accession>A0AA92EDR1</accession>
<dbReference type="Gene3D" id="2.180.10.10">
    <property type="entry name" value="RHS repeat-associated core"/>
    <property type="match status" value="10"/>
</dbReference>
<evidence type="ECO:0000256" key="1">
    <source>
        <dbReference type="ARBA" id="ARBA00022737"/>
    </source>
</evidence>
<dbReference type="Pfam" id="PF05593">
    <property type="entry name" value="RHS_repeat"/>
    <property type="match status" value="11"/>
</dbReference>
<dbReference type="SUPFAM" id="SSF101898">
    <property type="entry name" value="NHL repeat"/>
    <property type="match status" value="1"/>
</dbReference>
<dbReference type="PANTHER" id="PTHR32305">
    <property type="match status" value="1"/>
</dbReference>
<dbReference type="InterPro" id="IPR018392">
    <property type="entry name" value="LysM"/>
</dbReference>
<name>A0AA92EDR1_RALSL</name>
<dbReference type="InterPro" id="IPR036779">
    <property type="entry name" value="LysM_dom_sf"/>
</dbReference>
<organism evidence="4 5">
    <name type="scientific">Ralstonia solanacearum</name>
    <name type="common">Pseudomonas solanacearum</name>
    <dbReference type="NCBI Taxonomy" id="305"/>
    <lineage>
        <taxon>Bacteria</taxon>
        <taxon>Pseudomonadati</taxon>
        <taxon>Pseudomonadota</taxon>
        <taxon>Betaproteobacteria</taxon>
        <taxon>Burkholderiales</taxon>
        <taxon>Burkholderiaceae</taxon>
        <taxon>Ralstonia</taxon>
        <taxon>Ralstonia solanacearum species complex</taxon>
    </lineage>
</organism>
<evidence type="ECO:0000313" key="5">
    <source>
        <dbReference type="Proteomes" id="UP000310553"/>
    </source>
</evidence>
<dbReference type="NCBIfam" id="TIGR01643">
    <property type="entry name" value="YD_repeat_2x"/>
    <property type="match status" value="22"/>
</dbReference>
<dbReference type="PANTHER" id="PTHR32305:SF15">
    <property type="entry name" value="PROTEIN RHSA-RELATED"/>
    <property type="match status" value="1"/>
</dbReference>
<dbReference type="SMART" id="SM00257">
    <property type="entry name" value="LysM"/>
    <property type="match status" value="1"/>
</dbReference>
<evidence type="ECO:0000313" key="4">
    <source>
        <dbReference type="EMBL" id="QCX49356.1"/>
    </source>
</evidence>
<evidence type="ECO:0000259" key="3">
    <source>
        <dbReference type="PROSITE" id="PS51782"/>
    </source>
</evidence>
<feature type="region of interest" description="Disordered" evidence="2">
    <location>
        <begin position="3655"/>
        <end position="3674"/>
    </location>
</feature>
<evidence type="ECO:0000256" key="2">
    <source>
        <dbReference type="SAM" id="MobiDB-lite"/>
    </source>
</evidence>
<dbReference type="Pfam" id="PF25023">
    <property type="entry name" value="TEN_YD-shell"/>
    <property type="match status" value="3"/>
</dbReference>